<dbReference type="InterPro" id="IPR050169">
    <property type="entry name" value="Krueppel_C2H2_ZnF"/>
</dbReference>
<organism evidence="2 3">
    <name type="scientific">Sarcophilus harrisii</name>
    <name type="common">Tasmanian devil</name>
    <name type="synonym">Sarcophilus laniarius</name>
    <dbReference type="NCBI Taxonomy" id="9305"/>
    <lineage>
        <taxon>Eukaryota</taxon>
        <taxon>Metazoa</taxon>
        <taxon>Chordata</taxon>
        <taxon>Craniata</taxon>
        <taxon>Vertebrata</taxon>
        <taxon>Euteleostomi</taxon>
        <taxon>Mammalia</taxon>
        <taxon>Metatheria</taxon>
        <taxon>Dasyuromorphia</taxon>
        <taxon>Dasyuridae</taxon>
        <taxon>Sarcophilus</taxon>
    </lineage>
</organism>
<proteinExistence type="predicted"/>
<reference evidence="2 3" key="1">
    <citation type="journal article" date="2011" name="Proc. Natl. Acad. Sci. U.S.A.">
        <title>Genetic diversity and population structure of the endangered marsupial Sarcophilus harrisii (Tasmanian devil).</title>
        <authorList>
            <person name="Miller W."/>
            <person name="Hayes V.M."/>
            <person name="Ratan A."/>
            <person name="Petersen D.C."/>
            <person name="Wittekindt N.E."/>
            <person name="Miller J."/>
            <person name="Walenz B."/>
            <person name="Knight J."/>
            <person name="Qi J."/>
            <person name="Zhao F."/>
            <person name="Wang Q."/>
            <person name="Bedoya-Reina O.C."/>
            <person name="Katiyar N."/>
            <person name="Tomsho L.P."/>
            <person name="Kasson L.M."/>
            <person name="Hardie R.A."/>
            <person name="Woodbridge P."/>
            <person name="Tindall E.A."/>
            <person name="Bertelsen M.F."/>
            <person name="Dixon D."/>
            <person name="Pyecroft S."/>
            <person name="Helgen K.M."/>
            <person name="Lesk A.M."/>
            <person name="Pringle T.H."/>
            <person name="Patterson N."/>
            <person name="Zhang Y."/>
            <person name="Kreiss A."/>
            <person name="Woods G.M."/>
            <person name="Jones M.E."/>
            <person name="Schuster S.C."/>
        </authorList>
    </citation>
    <scope>NUCLEOTIDE SEQUENCE [LARGE SCALE GENOMIC DNA]</scope>
</reference>
<evidence type="ECO:0000313" key="2">
    <source>
        <dbReference type="Ensembl" id="ENSSHAP00000030019.1"/>
    </source>
</evidence>
<dbReference type="InterPro" id="IPR036051">
    <property type="entry name" value="KRAB_dom_sf"/>
</dbReference>
<dbReference type="SMART" id="SM00349">
    <property type="entry name" value="KRAB"/>
    <property type="match status" value="1"/>
</dbReference>
<reference evidence="2" key="2">
    <citation type="submission" date="2025-08" db="UniProtKB">
        <authorList>
            <consortium name="Ensembl"/>
        </authorList>
    </citation>
    <scope>IDENTIFICATION</scope>
</reference>
<dbReference type="PANTHER" id="PTHR23232">
    <property type="entry name" value="KRAB DOMAIN C2H2 ZINC FINGER"/>
    <property type="match status" value="1"/>
</dbReference>
<dbReference type="PROSITE" id="PS50805">
    <property type="entry name" value="KRAB"/>
    <property type="match status" value="1"/>
</dbReference>
<dbReference type="GeneTree" id="ENSGT00940000154650"/>
<feature type="domain" description="KRAB" evidence="1">
    <location>
        <begin position="42"/>
        <end position="113"/>
    </location>
</feature>
<reference evidence="2" key="3">
    <citation type="submission" date="2025-09" db="UniProtKB">
        <authorList>
            <consortium name="Ensembl"/>
        </authorList>
    </citation>
    <scope>IDENTIFICATION</scope>
</reference>
<name>A0A7N4NYV3_SARHA</name>
<dbReference type="Proteomes" id="UP000007648">
    <property type="component" value="Unassembled WGS sequence"/>
</dbReference>
<gene>
    <name evidence="2" type="primary">LOC100921915</name>
</gene>
<evidence type="ECO:0000259" key="1">
    <source>
        <dbReference type="PROSITE" id="PS50805"/>
    </source>
</evidence>
<dbReference type="Ensembl" id="ENSSHAT00000033185.1">
    <property type="protein sequence ID" value="ENSSHAP00000030019.1"/>
    <property type="gene ID" value="ENSSHAG00000026428.1"/>
</dbReference>
<sequence>MCWSSCSPPVIPPQLSAFPQRRGVWEGRMVPVPTAGAQQESVTFQDVAVVFTREQWACLAPSQKELYRDVMLDTYQNLLFLGLARSKPEVIHQLEQGDAPWRPEGRVSGSNCPGDDDIQGCGCGLHSRGMGSLGPSSEGAVQG</sequence>
<keyword evidence="3" id="KW-1185">Reference proteome</keyword>
<dbReference type="PANTHER" id="PTHR23232:SF117">
    <property type="entry name" value="KRAB DOMAIN-CONTAINING PROTEIN"/>
    <property type="match status" value="1"/>
</dbReference>
<accession>A0A7N4NYV3</accession>
<dbReference type="CDD" id="cd07765">
    <property type="entry name" value="KRAB_A-box"/>
    <property type="match status" value="1"/>
</dbReference>
<dbReference type="AlphaFoldDB" id="A0A7N4NYV3"/>
<dbReference type="GO" id="GO:0006355">
    <property type="term" value="P:regulation of DNA-templated transcription"/>
    <property type="evidence" value="ECO:0007669"/>
    <property type="project" value="InterPro"/>
</dbReference>
<dbReference type="InterPro" id="IPR001909">
    <property type="entry name" value="KRAB"/>
</dbReference>
<protein>
    <recommendedName>
        <fullName evidence="1">KRAB domain-containing protein</fullName>
    </recommendedName>
</protein>
<dbReference type="Pfam" id="PF01352">
    <property type="entry name" value="KRAB"/>
    <property type="match status" value="1"/>
</dbReference>
<dbReference type="SUPFAM" id="SSF109640">
    <property type="entry name" value="KRAB domain (Kruppel-associated box)"/>
    <property type="match status" value="1"/>
</dbReference>
<dbReference type="Gene3D" id="6.10.140.140">
    <property type="match status" value="1"/>
</dbReference>
<evidence type="ECO:0000313" key="3">
    <source>
        <dbReference type="Proteomes" id="UP000007648"/>
    </source>
</evidence>